<name>A0A7Y0R1H5_VIBAL</name>
<dbReference type="PANTHER" id="PTHR34699:SF2">
    <property type="entry name" value="NON-CANONICAL PURINE NTP PHOSPHATASE_PRRC1 DOMAIN-CONTAINING PROTEIN"/>
    <property type="match status" value="1"/>
</dbReference>
<dbReference type="Proteomes" id="UP000565155">
    <property type="component" value="Unassembled WGS sequence"/>
</dbReference>
<dbReference type="SUPFAM" id="SSF52972">
    <property type="entry name" value="ITPase-like"/>
    <property type="match status" value="1"/>
</dbReference>
<evidence type="ECO:0000256" key="6">
    <source>
        <dbReference type="ARBA" id="ARBA00022842"/>
    </source>
</evidence>
<keyword evidence="3" id="KW-0479">Metal-binding</keyword>
<keyword evidence="8" id="KW-0464">Manganese</keyword>
<dbReference type="EC" id="3.6.1.73" evidence="9"/>
<comment type="catalytic activity">
    <reaction evidence="10">
        <text>ITP + H2O = IDP + phosphate + H(+)</text>
        <dbReference type="Rhea" id="RHEA:28330"/>
        <dbReference type="ChEBI" id="CHEBI:15377"/>
        <dbReference type="ChEBI" id="CHEBI:15378"/>
        <dbReference type="ChEBI" id="CHEBI:43474"/>
        <dbReference type="ChEBI" id="CHEBI:58280"/>
        <dbReference type="ChEBI" id="CHEBI:61402"/>
        <dbReference type="EC" id="3.6.1.73"/>
    </reaction>
</comment>
<evidence type="ECO:0000256" key="3">
    <source>
        <dbReference type="ARBA" id="ARBA00022723"/>
    </source>
</evidence>
<comment type="cofactor">
    <cofactor evidence="2">
        <name>Mg(2+)</name>
        <dbReference type="ChEBI" id="CHEBI:18420"/>
    </cofactor>
</comment>
<feature type="non-terminal residue" evidence="13">
    <location>
        <position position="48"/>
    </location>
</feature>
<keyword evidence="6" id="KW-0460">Magnesium</keyword>
<dbReference type="GO" id="GO:0000166">
    <property type="term" value="F:nucleotide binding"/>
    <property type="evidence" value="ECO:0007669"/>
    <property type="project" value="UniProtKB-KW"/>
</dbReference>
<gene>
    <name evidence="13" type="ORF">HKB35_24175</name>
</gene>
<dbReference type="GO" id="GO:0103023">
    <property type="term" value="F:ITPase activity"/>
    <property type="evidence" value="ECO:0007669"/>
    <property type="project" value="UniProtKB-EC"/>
</dbReference>
<evidence type="ECO:0000256" key="1">
    <source>
        <dbReference type="ARBA" id="ARBA00001936"/>
    </source>
</evidence>
<dbReference type="Gene3D" id="3.90.950.10">
    <property type="match status" value="1"/>
</dbReference>
<dbReference type="AlphaFoldDB" id="A0A7Y0R1H5"/>
<organism evidence="13 14">
    <name type="scientific">Vibrio alginolyticus</name>
    <dbReference type="NCBI Taxonomy" id="663"/>
    <lineage>
        <taxon>Bacteria</taxon>
        <taxon>Pseudomonadati</taxon>
        <taxon>Pseudomonadota</taxon>
        <taxon>Gammaproteobacteria</taxon>
        <taxon>Vibrionales</taxon>
        <taxon>Vibrionaceae</taxon>
        <taxon>Vibrio</taxon>
    </lineage>
</organism>
<evidence type="ECO:0000259" key="12">
    <source>
        <dbReference type="Pfam" id="PF01931"/>
    </source>
</evidence>
<evidence type="ECO:0000256" key="2">
    <source>
        <dbReference type="ARBA" id="ARBA00001946"/>
    </source>
</evidence>
<evidence type="ECO:0000256" key="5">
    <source>
        <dbReference type="ARBA" id="ARBA00022801"/>
    </source>
</evidence>
<protein>
    <recommendedName>
        <fullName evidence="9">inosine/xanthosine triphosphatase</fullName>
        <ecNumber evidence="9">3.6.1.73</ecNumber>
    </recommendedName>
</protein>
<keyword evidence="5" id="KW-0378">Hydrolase</keyword>
<dbReference type="GO" id="GO:0046872">
    <property type="term" value="F:metal ion binding"/>
    <property type="evidence" value="ECO:0007669"/>
    <property type="project" value="UniProtKB-KW"/>
</dbReference>
<accession>A0A7Y0R1H5</accession>
<evidence type="ECO:0000256" key="7">
    <source>
        <dbReference type="ARBA" id="ARBA00023080"/>
    </source>
</evidence>
<dbReference type="PANTHER" id="PTHR34699">
    <property type="match status" value="1"/>
</dbReference>
<keyword evidence="7" id="KW-0546">Nucleotide metabolism</keyword>
<evidence type="ECO:0000256" key="8">
    <source>
        <dbReference type="ARBA" id="ARBA00023211"/>
    </source>
</evidence>
<evidence type="ECO:0000313" key="13">
    <source>
        <dbReference type="EMBL" id="NMR76690.1"/>
    </source>
</evidence>
<dbReference type="InterPro" id="IPR050299">
    <property type="entry name" value="YjjX_NTPase"/>
</dbReference>
<evidence type="ECO:0000256" key="9">
    <source>
        <dbReference type="ARBA" id="ARBA00038901"/>
    </source>
</evidence>
<evidence type="ECO:0000256" key="10">
    <source>
        <dbReference type="ARBA" id="ARBA00048174"/>
    </source>
</evidence>
<comment type="caution">
    <text evidence="13">The sequence shown here is derived from an EMBL/GenBank/DDBJ whole genome shotgun (WGS) entry which is preliminary data.</text>
</comment>
<feature type="domain" description="Non-canonical purine NTP phosphatase/PRRC1" evidence="12">
    <location>
        <begin position="9"/>
        <end position="48"/>
    </location>
</feature>
<keyword evidence="4" id="KW-0547">Nucleotide-binding</keyword>
<reference evidence="13 14" key="1">
    <citation type="submission" date="2020-04" db="EMBL/GenBank/DDBJ databases">
        <title>Whole-genome sequencing of Vibrio spp. from China reveals different genetic environments of blaCTX-M-14 among diverse lineages.</title>
        <authorList>
            <person name="Zheng Z."/>
            <person name="Ye L."/>
            <person name="Chen S."/>
        </authorList>
    </citation>
    <scope>NUCLEOTIDE SEQUENCE [LARGE SCALE GENOMIC DNA]</scope>
    <source>
        <strain evidence="13 14">Vb1636</strain>
    </source>
</reference>
<evidence type="ECO:0000256" key="11">
    <source>
        <dbReference type="ARBA" id="ARBA00048781"/>
    </source>
</evidence>
<sequence length="48" mass="5094">MATQKVVIASLNPAKINAVKSAFQSAFPQQAFEFVGISVPSEVADQPM</sequence>
<comment type="cofactor">
    <cofactor evidence="1">
        <name>Mn(2+)</name>
        <dbReference type="ChEBI" id="CHEBI:29035"/>
    </cofactor>
</comment>
<evidence type="ECO:0000256" key="4">
    <source>
        <dbReference type="ARBA" id="ARBA00022741"/>
    </source>
</evidence>
<evidence type="ECO:0000313" key="14">
    <source>
        <dbReference type="Proteomes" id="UP000565155"/>
    </source>
</evidence>
<dbReference type="GO" id="GO:0009117">
    <property type="term" value="P:nucleotide metabolic process"/>
    <property type="evidence" value="ECO:0007669"/>
    <property type="project" value="UniProtKB-KW"/>
</dbReference>
<dbReference type="EMBL" id="JABCMA010000098">
    <property type="protein sequence ID" value="NMR76690.1"/>
    <property type="molecule type" value="Genomic_DNA"/>
</dbReference>
<proteinExistence type="predicted"/>
<dbReference type="InterPro" id="IPR029001">
    <property type="entry name" value="ITPase-like_fam"/>
</dbReference>
<dbReference type="Pfam" id="PF01931">
    <property type="entry name" value="NTPase_I-T"/>
    <property type="match status" value="1"/>
</dbReference>
<dbReference type="InterPro" id="IPR026533">
    <property type="entry name" value="NTPase/PRRC1"/>
</dbReference>
<comment type="catalytic activity">
    <reaction evidence="11">
        <text>XTP + H2O = XDP + phosphate + H(+)</text>
        <dbReference type="Rhea" id="RHEA:28406"/>
        <dbReference type="ChEBI" id="CHEBI:15377"/>
        <dbReference type="ChEBI" id="CHEBI:15378"/>
        <dbReference type="ChEBI" id="CHEBI:43474"/>
        <dbReference type="ChEBI" id="CHEBI:59884"/>
        <dbReference type="ChEBI" id="CHEBI:61314"/>
        <dbReference type="EC" id="3.6.1.73"/>
    </reaction>
</comment>
<dbReference type="GO" id="GO:0006772">
    <property type="term" value="P:thiamine metabolic process"/>
    <property type="evidence" value="ECO:0007669"/>
    <property type="project" value="TreeGrafter"/>
</dbReference>
<dbReference type="RefSeq" id="WP_169629312.1">
    <property type="nucleotide sequence ID" value="NZ_JABCMA010000098.1"/>
</dbReference>